<evidence type="ECO:0000313" key="1">
    <source>
        <dbReference type="EMBL" id="KIA60242.1"/>
    </source>
</evidence>
<dbReference type="Proteomes" id="UP000031364">
    <property type="component" value="Unassembled WGS sequence"/>
</dbReference>
<protein>
    <recommendedName>
        <fullName evidence="3">DUF4440 domain-containing protein</fullName>
    </recommendedName>
</protein>
<accession>A0ABR4Z5B9</accession>
<sequence>MTNILDDMKRVRDYFDKRDGFAPLALTRQIELLEREARRDLARLKEAFDAALEKSEWYGFENFEDIPSGLAEFMKAFYDAATSVAIQTTYDSLEFAPKDRQYIDKDGDYWKYSGGTWHWKAAHNEVWQAANFTADDSYGPFSVRALA</sequence>
<organism evidence="1 2">
    <name type="scientific">Nocardia vulneris</name>
    <dbReference type="NCBI Taxonomy" id="1141657"/>
    <lineage>
        <taxon>Bacteria</taxon>
        <taxon>Bacillati</taxon>
        <taxon>Actinomycetota</taxon>
        <taxon>Actinomycetes</taxon>
        <taxon>Mycobacteriales</taxon>
        <taxon>Nocardiaceae</taxon>
        <taxon>Nocardia</taxon>
    </lineage>
</organism>
<reference evidence="1 2" key="1">
    <citation type="journal article" date="2014" name="Int. J. Syst. Evol. Microbiol.">
        <title>Nocardia vulneris sp. nov., isolated from wounds of human patients in North America.</title>
        <authorList>
            <person name="Lasker B.A."/>
            <person name="Bell M."/>
            <person name="Klenk H.P."/>
            <person name="Sproer C."/>
            <person name="Schumann C."/>
            <person name="Schumann P."/>
            <person name="Brown J.M."/>
        </authorList>
    </citation>
    <scope>NUCLEOTIDE SEQUENCE [LARGE SCALE GENOMIC DNA]</scope>
    <source>
        <strain evidence="1 2">W9851</strain>
    </source>
</reference>
<dbReference type="RefSeq" id="WP_043680899.1">
    <property type="nucleotide sequence ID" value="NZ_BDCI01000055.1"/>
</dbReference>
<dbReference type="EMBL" id="JNFP01000075">
    <property type="protein sequence ID" value="KIA60242.1"/>
    <property type="molecule type" value="Genomic_DNA"/>
</dbReference>
<comment type="caution">
    <text evidence="1">The sequence shown here is derived from an EMBL/GenBank/DDBJ whole genome shotgun (WGS) entry which is preliminary data.</text>
</comment>
<evidence type="ECO:0000313" key="2">
    <source>
        <dbReference type="Proteomes" id="UP000031364"/>
    </source>
</evidence>
<keyword evidence="2" id="KW-1185">Reference proteome</keyword>
<name>A0ABR4Z5B9_9NOCA</name>
<proteinExistence type="predicted"/>
<evidence type="ECO:0008006" key="3">
    <source>
        <dbReference type="Google" id="ProtNLM"/>
    </source>
</evidence>
<gene>
    <name evidence="1" type="ORF">FG87_38130</name>
</gene>